<dbReference type="SUPFAM" id="SSF53850">
    <property type="entry name" value="Periplasmic binding protein-like II"/>
    <property type="match status" value="1"/>
</dbReference>
<organism evidence="1 2">
    <name type="scientific">Nocardioides terrae</name>
    <dbReference type="NCBI Taxonomy" id="574651"/>
    <lineage>
        <taxon>Bacteria</taxon>
        <taxon>Bacillati</taxon>
        <taxon>Actinomycetota</taxon>
        <taxon>Actinomycetes</taxon>
        <taxon>Propionibacteriales</taxon>
        <taxon>Nocardioidaceae</taxon>
        <taxon>Nocardioides</taxon>
    </lineage>
</organism>
<dbReference type="EMBL" id="FOLB01000002">
    <property type="protein sequence ID" value="SFB86575.1"/>
    <property type="molecule type" value="Genomic_DNA"/>
</dbReference>
<accession>A0A1I1EHF6</accession>
<dbReference type="STRING" id="574651.SAMN04487968_10281"/>
<dbReference type="Gene3D" id="3.40.190.10">
    <property type="entry name" value="Periplasmic binding protein-like II"/>
    <property type="match status" value="2"/>
</dbReference>
<keyword evidence="2" id="KW-1185">Reference proteome</keyword>
<dbReference type="Proteomes" id="UP000198832">
    <property type="component" value="Unassembled WGS sequence"/>
</dbReference>
<proteinExistence type="predicted"/>
<evidence type="ECO:0000313" key="2">
    <source>
        <dbReference type="Proteomes" id="UP000198832"/>
    </source>
</evidence>
<dbReference type="AlphaFoldDB" id="A0A1I1EHF6"/>
<name>A0A1I1EHF6_9ACTN</name>
<dbReference type="RefSeq" id="WP_091120172.1">
    <property type="nucleotide sequence ID" value="NZ_FOLB01000002.1"/>
</dbReference>
<protein>
    <submittedName>
        <fullName evidence="1">4,5-dihydroxyphthalate decarboxylase</fullName>
    </submittedName>
</protein>
<reference evidence="1 2" key="1">
    <citation type="submission" date="2016-10" db="EMBL/GenBank/DDBJ databases">
        <authorList>
            <person name="de Groot N.N."/>
        </authorList>
    </citation>
    <scope>NUCLEOTIDE SEQUENCE [LARGE SCALE GENOMIC DNA]</scope>
    <source>
        <strain evidence="1 2">CGMCC 1.7056</strain>
    </source>
</reference>
<dbReference type="OrthoDB" id="3805543at2"/>
<sequence length="310" mass="33880">MRDLLTLTRAQGANRALINREVAPAGYRLSFADEPVLVKGFRKMVRGLEYDVAEMALTTYLTAKEHGARFTALPVFLVRDFHHGAVQVLRDGPVSTAKDLAGGRVGVNRGYTVTTGVWGRAALADAGLDLDSVTWVLSGDEHVATYVRPANVVSAPEGTSLEDLLLAGDLEAVIGASIDHPDVTTLFADPEETAMGVLRERGVFPVNHLVVVRDDLLAEQPALSVALFEAFAEAKRRYVGRLRNGLEETKQDSLLRRVMTTTGRDPLPYGLEPNRATLEELMQHARDQHILVRPVALEDIFVANTLALHD</sequence>
<evidence type="ECO:0000313" key="1">
    <source>
        <dbReference type="EMBL" id="SFB86575.1"/>
    </source>
</evidence>
<gene>
    <name evidence="1" type="ORF">SAMN04487968_10281</name>
</gene>